<dbReference type="InterPro" id="IPR036388">
    <property type="entry name" value="WH-like_DNA-bd_sf"/>
</dbReference>
<dbReference type="InterPro" id="IPR011008">
    <property type="entry name" value="Dimeric_a/b-barrel"/>
</dbReference>
<dbReference type="InterPro" id="IPR019887">
    <property type="entry name" value="Tscrpt_reg_AsnC/Lrp_C"/>
</dbReference>
<name>A0A0L8JAK6_STRVR</name>
<dbReference type="Pfam" id="PF01037">
    <property type="entry name" value="AsnC_trans_reg"/>
    <property type="match status" value="1"/>
</dbReference>
<evidence type="ECO:0000259" key="4">
    <source>
        <dbReference type="Pfam" id="PF01037"/>
    </source>
</evidence>
<accession>A0A0L8JAK6</accession>
<dbReference type="SUPFAM" id="SSF46785">
    <property type="entry name" value="Winged helix' DNA-binding domain"/>
    <property type="match status" value="1"/>
</dbReference>
<gene>
    <name evidence="6" type="ORF">ADK34_35075</name>
</gene>
<dbReference type="Pfam" id="PF13404">
    <property type="entry name" value="HTH_AsnC-type"/>
    <property type="match status" value="1"/>
</dbReference>
<dbReference type="PANTHER" id="PTHR30154:SF34">
    <property type="entry name" value="TRANSCRIPTIONAL REGULATOR AZLB"/>
    <property type="match status" value="1"/>
</dbReference>
<evidence type="ECO:0000259" key="5">
    <source>
        <dbReference type="Pfam" id="PF13404"/>
    </source>
</evidence>
<dbReference type="EMBL" id="LGUP01000392">
    <property type="protein sequence ID" value="KOG10708.1"/>
    <property type="molecule type" value="Genomic_DNA"/>
</dbReference>
<evidence type="ECO:0000313" key="6">
    <source>
        <dbReference type="EMBL" id="KOG10708.1"/>
    </source>
</evidence>
<dbReference type="AlphaFoldDB" id="A0A0L8JAK6"/>
<keyword evidence="1" id="KW-0805">Transcription regulation</keyword>
<evidence type="ECO:0000256" key="2">
    <source>
        <dbReference type="ARBA" id="ARBA00023125"/>
    </source>
</evidence>
<dbReference type="InterPro" id="IPR000485">
    <property type="entry name" value="AsnC-type_HTH_dom"/>
</dbReference>
<evidence type="ECO:0000313" key="7">
    <source>
        <dbReference type="Proteomes" id="UP000037023"/>
    </source>
</evidence>
<dbReference type="GO" id="GO:0005829">
    <property type="term" value="C:cytosol"/>
    <property type="evidence" value="ECO:0007669"/>
    <property type="project" value="TreeGrafter"/>
</dbReference>
<dbReference type="SUPFAM" id="SSF54909">
    <property type="entry name" value="Dimeric alpha+beta barrel"/>
    <property type="match status" value="1"/>
</dbReference>
<dbReference type="OrthoDB" id="4050641at2"/>
<dbReference type="Gene3D" id="3.30.70.920">
    <property type="match status" value="1"/>
</dbReference>
<dbReference type="InterPro" id="IPR036390">
    <property type="entry name" value="WH_DNA-bd_sf"/>
</dbReference>
<dbReference type="SMART" id="SM00344">
    <property type="entry name" value="HTH_ASNC"/>
    <property type="match status" value="2"/>
</dbReference>
<dbReference type="RefSeq" id="WP_033203043.1">
    <property type="nucleotide sequence ID" value="NZ_LGUP01000392.1"/>
</dbReference>
<evidence type="ECO:0000256" key="1">
    <source>
        <dbReference type="ARBA" id="ARBA00023015"/>
    </source>
</evidence>
<evidence type="ECO:0000256" key="3">
    <source>
        <dbReference type="ARBA" id="ARBA00023163"/>
    </source>
</evidence>
<protein>
    <submittedName>
        <fullName evidence="6">AsnC family transcriptional regulator</fullName>
    </submittedName>
</protein>
<keyword evidence="2" id="KW-0238">DNA-binding</keyword>
<feature type="domain" description="HTH asnC-type" evidence="5">
    <location>
        <begin position="11"/>
        <end position="51"/>
    </location>
</feature>
<dbReference type="PANTHER" id="PTHR30154">
    <property type="entry name" value="LEUCINE-RESPONSIVE REGULATORY PROTEIN"/>
    <property type="match status" value="1"/>
</dbReference>
<proteinExistence type="predicted"/>
<dbReference type="PATRIC" id="fig|1938.6.peg.7560"/>
<keyword evidence="3" id="KW-0804">Transcription</keyword>
<dbReference type="Gene3D" id="1.10.10.10">
    <property type="entry name" value="Winged helix-like DNA-binding domain superfamily/Winged helix DNA-binding domain"/>
    <property type="match status" value="2"/>
</dbReference>
<dbReference type="Proteomes" id="UP000037023">
    <property type="component" value="Unassembled WGS sequence"/>
</dbReference>
<reference evidence="6 7" key="1">
    <citation type="submission" date="2015-06" db="EMBL/GenBank/DDBJ databases">
        <authorList>
            <person name="Hoefler B.C."/>
            <person name="Straight P.D."/>
        </authorList>
    </citation>
    <scope>NUCLEOTIDE SEQUENCE [LARGE SCALE GENOMIC DNA]</scope>
    <source>
        <strain evidence="6 7">NRRL 3427</strain>
    </source>
</reference>
<sequence>MADRLQESAPLDELDLSLVNTLQIDPRAPWSRIGRALDLDPVTVARRWSRLTETGVAWITAQPGRAQISQGCLAFVEVDCQAGRALEVANTLAQWPHVLTVEHTSGGRDLLLTVSTPTLPALSCYLLERLGALPGISATRTQLGTHVFTHATDWRLRALDPRQRAHITAERPTRSPSTPQTLTARDRLLIVRLGADGRTSLTDLAEELGVGITTVRKRLGLLVANEDLELRCEVAQPLCGWPISTSIWAQAEIDDRDALNRLLAAVPEIRACIGLAGGAANLLISVWLRSLPDIRGLEARLAGALPQLKVLDQAVSLRFVKRMGRILDPAGRSVSTVPMDIWSDPS</sequence>
<dbReference type="GO" id="GO:0043200">
    <property type="term" value="P:response to amino acid"/>
    <property type="evidence" value="ECO:0007669"/>
    <property type="project" value="TreeGrafter"/>
</dbReference>
<dbReference type="InterPro" id="IPR019888">
    <property type="entry name" value="Tscrpt_reg_AsnC-like"/>
</dbReference>
<feature type="domain" description="Transcription regulator AsnC/Lrp ligand binding" evidence="4">
    <location>
        <begin position="76"/>
        <end position="142"/>
    </location>
</feature>
<organism evidence="6 7">
    <name type="scientific">Streptomyces viridochromogenes</name>
    <dbReference type="NCBI Taxonomy" id="1938"/>
    <lineage>
        <taxon>Bacteria</taxon>
        <taxon>Bacillati</taxon>
        <taxon>Actinomycetota</taxon>
        <taxon>Actinomycetes</taxon>
        <taxon>Kitasatosporales</taxon>
        <taxon>Streptomycetaceae</taxon>
        <taxon>Streptomyces</taxon>
    </lineage>
</organism>
<dbReference type="GO" id="GO:0043565">
    <property type="term" value="F:sequence-specific DNA binding"/>
    <property type="evidence" value="ECO:0007669"/>
    <property type="project" value="InterPro"/>
</dbReference>
<comment type="caution">
    <text evidence="6">The sequence shown here is derived from an EMBL/GenBank/DDBJ whole genome shotgun (WGS) entry which is preliminary data.</text>
</comment>